<gene>
    <name evidence="1" type="ORF">CLOBOL_04833</name>
</gene>
<proteinExistence type="predicted"/>
<comment type="caution">
    <text evidence="1">The sequence shown here is derived from an EMBL/GenBank/DDBJ whole genome shotgun (WGS) entry which is preliminary data.</text>
</comment>
<dbReference type="Proteomes" id="UP000005396">
    <property type="component" value="Unassembled WGS sequence"/>
</dbReference>
<dbReference type="PaxDb" id="411902-CLOBOL_04833"/>
<name>A8RXA4_ENTBW</name>
<reference evidence="1 2" key="1">
    <citation type="submission" date="2007-08" db="EMBL/GenBank/DDBJ databases">
        <authorList>
            <person name="Fulton L."/>
            <person name="Clifton S."/>
            <person name="Fulton B."/>
            <person name="Xu J."/>
            <person name="Minx P."/>
            <person name="Pepin K.H."/>
            <person name="Johnson M."/>
            <person name="Thiruvilangam P."/>
            <person name="Bhonagiri V."/>
            <person name="Nash W.E."/>
            <person name="Mardis E.R."/>
            <person name="Wilson R.K."/>
        </authorList>
    </citation>
    <scope>NUCLEOTIDE SEQUENCE [LARGE SCALE GENOMIC DNA]</scope>
    <source>
        <strain evidence="2">ATCC BAA-613 / DSM 15670 / CCUG 46953 / JCM 12243 / WAL 16351</strain>
    </source>
</reference>
<dbReference type="AlphaFoldDB" id="A8RXA4"/>
<accession>A8RXA4</accession>
<evidence type="ECO:0000313" key="2">
    <source>
        <dbReference type="Proteomes" id="UP000005396"/>
    </source>
</evidence>
<dbReference type="HOGENOM" id="CLU_3249445_0_0_9"/>
<organism evidence="1 2">
    <name type="scientific">Enterocloster bolteae (strain ATCC BAA-613 / DSM 15670 / CCUG 46953 / JCM 12243 / WAL 16351)</name>
    <name type="common">Clostridium bolteae</name>
    <dbReference type="NCBI Taxonomy" id="411902"/>
    <lineage>
        <taxon>Bacteria</taxon>
        <taxon>Bacillati</taxon>
        <taxon>Bacillota</taxon>
        <taxon>Clostridia</taxon>
        <taxon>Lachnospirales</taxon>
        <taxon>Lachnospiraceae</taxon>
        <taxon>Enterocloster</taxon>
    </lineage>
</organism>
<reference evidence="1 2" key="2">
    <citation type="submission" date="2007-09" db="EMBL/GenBank/DDBJ databases">
        <title>Draft genome sequence of Clostridium bolteae (ATCC BAA-613).</title>
        <authorList>
            <person name="Sudarsanam P."/>
            <person name="Ley R."/>
            <person name="Guruge J."/>
            <person name="Turnbaugh P.J."/>
            <person name="Mahowald M."/>
            <person name="Liep D."/>
            <person name="Gordon J."/>
        </authorList>
    </citation>
    <scope>NUCLEOTIDE SEQUENCE [LARGE SCALE GENOMIC DNA]</scope>
    <source>
        <strain evidence="2">ATCC BAA-613 / DSM 15670 / CCUG 46953 / JCM 12243 / WAL 16351</strain>
    </source>
</reference>
<sequence length="42" mass="4871">MIWFQQLTAIHAGNHSKDAVKAQWAPFQRYDGFAVIRRAALR</sequence>
<protein>
    <submittedName>
        <fullName evidence="1">Uncharacterized protein</fullName>
    </submittedName>
</protein>
<dbReference type="EMBL" id="ABCC02000038">
    <property type="protein sequence ID" value="EDP14853.1"/>
    <property type="molecule type" value="Genomic_DNA"/>
</dbReference>
<evidence type="ECO:0000313" key="1">
    <source>
        <dbReference type="EMBL" id="EDP14853.1"/>
    </source>
</evidence>